<evidence type="ECO:0000256" key="1">
    <source>
        <dbReference type="ARBA" id="ARBA00006352"/>
    </source>
</evidence>
<evidence type="ECO:0000313" key="17">
    <source>
        <dbReference type="Proteomes" id="UP001153069"/>
    </source>
</evidence>
<dbReference type="InterPro" id="IPR008271">
    <property type="entry name" value="Ser/Thr_kinase_AS"/>
</dbReference>
<dbReference type="SUPFAM" id="SSF51206">
    <property type="entry name" value="cAMP-binding domain-like"/>
    <property type="match status" value="3"/>
</dbReference>
<name>A0A9N8DFQ4_9STRA</name>
<keyword evidence="4" id="KW-0140">cGMP</keyword>
<dbReference type="EC" id="2.7.11.12" evidence="2"/>
<dbReference type="GO" id="GO:0005524">
    <property type="term" value="F:ATP binding"/>
    <property type="evidence" value="ECO:0007669"/>
    <property type="project" value="UniProtKB-UniRule"/>
</dbReference>
<feature type="domain" description="Cyclic nucleotide-binding" evidence="14">
    <location>
        <begin position="234"/>
        <end position="354"/>
    </location>
</feature>
<dbReference type="Pfam" id="PF00069">
    <property type="entry name" value="Pkinase"/>
    <property type="match status" value="1"/>
</dbReference>
<dbReference type="CDD" id="cd00038">
    <property type="entry name" value="CAP_ED"/>
    <property type="match status" value="3"/>
</dbReference>
<gene>
    <name evidence="16" type="ORF">SEMRO_71_G039480.1</name>
</gene>
<dbReference type="InterPro" id="IPR017441">
    <property type="entry name" value="Protein_kinase_ATP_BS"/>
</dbReference>
<dbReference type="GO" id="GO:0030553">
    <property type="term" value="F:cGMP binding"/>
    <property type="evidence" value="ECO:0007669"/>
    <property type="project" value="UniProtKB-KW"/>
</dbReference>
<dbReference type="GO" id="GO:0004692">
    <property type="term" value="F:cGMP-dependent protein kinase activity"/>
    <property type="evidence" value="ECO:0007669"/>
    <property type="project" value="UniProtKB-EC"/>
</dbReference>
<keyword evidence="6 12" id="KW-0547">Nucleotide-binding</keyword>
<evidence type="ECO:0000256" key="4">
    <source>
        <dbReference type="ARBA" id="ARBA00022535"/>
    </source>
</evidence>
<evidence type="ECO:0000259" key="15">
    <source>
        <dbReference type="PROSITE" id="PS51285"/>
    </source>
</evidence>
<dbReference type="Gene3D" id="3.30.200.20">
    <property type="entry name" value="Phosphorylase Kinase, domain 1"/>
    <property type="match status" value="1"/>
</dbReference>
<keyword evidence="17" id="KW-1185">Reference proteome</keyword>
<dbReference type="PROSITE" id="PS00889">
    <property type="entry name" value="CNMP_BINDING_2"/>
    <property type="match status" value="1"/>
</dbReference>
<dbReference type="PROSITE" id="PS50011">
    <property type="entry name" value="PROTEIN_KINASE_DOM"/>
    <property type="match status" value="1"/>
</dbReference>
<dbReference type="PANTHER" id="PTHR24353">
    <property type="entry name" value="CYCLIC NUCLEOTIDE-DEPENDENT PROTEIN KINASE"/>
    <property type="match status" value="1"/>
</dbReference>
<organism evidence="16 17">
    <name type="scientific">Seminavis robusta</name>
    <dbReference type="NCBI Taxonomy" id="568900"/>
    <lineage>
        <taxon>Eukaryota</taxon>
        <taxon>Sar</taxon>
        <taxon>Stramenopiles</taxon>
        <taxon>Ochrophyta</taxon>
        <taxon>Bacillariophyta</taxon>
        <taxon>Bacillariophyceae</taxon>
        <taxon>Bacillariophycidae</taxon>
        <taxon>Naviculales</taxon>
        <taxon>Naviculaceae</taxon>
        <taxon>Seminavis</taxon>
    </lineage>
</organism>
<dbReference type="PROSITE" id="PS51285">
    <property type="entry name" value="AGC_KINASE_CTER"/>
    <property type="match status" value="1"/>
</dbReference>
<dbReference type="PRINTS" id="PR00103">
    <property type="entry name" value="CAMPKINASE"/>
</dbReference>
<dbReference type="PROSITE" id="PS00108">
    <property type="entry name" value="PROTEIN_KINASE_ST"/>
    <property type="match status" value="1"/>
</dbReference>
<evidence type="ECO:0000259" key="14">
    <source>
        <dbReference type="PROSITE" id="PS50042"/>
    </source>
</evidence>
<feature type="domain" description="AGC-kinase C-terminal" evidence="15">
    <location>
        <begin position="746"/>
        <end position="800"/>
    </location>
</feature>
<keyword evidence="7 16" id="KW-0418">Kinase</keyword>
<feature type="domain" description="Cyclic nucleotide-binding" evidence="14">
    <location>
        <begin position="113"/>
        <end position="230"/>
    </location>
</feature>
<feature type="domain" description="Protein kinase" evidence="13">
    <location>
        <begin position="487"/>
        <end position="745"/>
    </location>
</feature>
<dbReference type="OrthoDB" id="35715at2759"/>
<proteinExistence type="inferred from homology"/>
<evidence type="ECO:0000256" key="8">
    <source>
        <dbReference type="ARBA" id="ARBA00022840"/>
    </source>
</evidence>
<evidence type="ECO:0000256" key="5">
    <source>
        <dbReference type="ARBA" id="ARBA00022679"/>
    </source>
</evidence>
<feature type="domain" description="Cyclic nucleotide-binding" evidence="14">
    <location>
        <begin position="362"/>
        <end position="462"/>
    </location>
</feature>
<dbReference type="SMART" id="SM00100">
    <property type="entry name" value="cNMP"/>
    <property type="match status" value="3"/>
</dbReference>
<dbReference type="InterPro" id="IPR000719">
    <property type="entry name" value="Prot_kinase_dom"/>
</dbReference>
<evidence type="ECO:0000256" key="12">
    <source>
        <dbReference type="PROSITE-ProRule" id="PRU10141"/>
    </source>
</evidence>
<evidence type="ECO:0000256" key="11">
    <source>
        <dbReference type="ARBA" id="ARBA00047462"/>
    </source>
</evidence>
<dbReference type="Gene3D" id="1.10.510.10">
    <property type="entry name" value="Transferase(Phosphotransferase) domain 1"/>
    <property type="match status" value="1"/>
</dbReference>
<comment type="catalytic activity">
    <reaction evidence="10">
        <text>L-threonyl-[protein] + ATP = O-phospho-L-threonyl-[protein] + ADP + H(+)</text>
        <dbReference type="Rhea" id="RHEA:46608"/>
        <dbReference type="Rhea" id="RHEA-COMP:11060"/>
        <dbReference type="Rhea" id="RHEA-COMP:11605"/>
        <dbReference type="ChEBI" id="CHEBI:15378"/>
        <dbReference type="ChEBI" id="CHEBI:30013"/>
        <dbReference type="ChEBI" id="CHEBI:30616"/>
        <dbReference type="ChEBI" id="CHEBI:61977"/>
        <dbReference type="ChEBI" id="CHEBI:456216"/>
        <dbReference type="EC" id="2.7.11.12"/>
    </reaction>
</comment>
<evidence type="ECO:0000256" key="3">
    <source>
        <dbReference type="ARBA" id="ARBA00022527"/>
    </source>
</evidence>
<dbReference type="Pfam" id="PF00027">
    <property type="entry name" value="cNMP_binding"/>
    <property type="match status" value="3"/>
</dbReference>
<evidence type="ECO:0000259" key="13">
    <source>
        <dbReference type="PROSITE" id="PS50011"/>
    </source>
</evidence>
<evidence type="ECO:0000256" key="6">
    <source>
        <dbReference type="ARBA" id="ARBA00022741"/>
    </source>
</evidence>
<dbReference type="InterPro" id="IPR018490">
    <property type="entry name" value="cNMP-bd_dom_sf"/>
</dbReference>
<dbReference type="Proteomes" id="UP001153069">
    <property type="component" value="Unassembled WGS sequence"/>
</dbReference>
<dbReference type="Gene3D" id="2.60.120.10">
    <property type="entry name" value="Jelly Rolls"/>
    <property type="match status" value="3"/>
</dbReference>
<dbReference type="InterPro" id="IPR000961">
    <property type="entry name" value="AGC-kinase_C"/>
</dbReference>
<evidence type="ECO:0000256" key="10">
    <source>
        <dbReference type="ARBA" id="ARBA00047298"/>
    </source>
</evidence>
<dbReference type="PROSITE" id="PS50042">
    <property type="entry name" value="CNMP_BINDING_3"/>
    <property type="match status" value="3"/>
</dbReference>
<evidence type="ECO:0000256" key="2">
    <source>
        <dbReference type="ARBA" id="ARBA00012428"/>
    </source>
</evidence>
<sequence>MAPKETVVDDDGSKKKGGRNFFKMFKVCCTGKEASKPGLLDDGGNEVMERFDSAKILKREQQIHLHTQRRSKRREKIAAKKIDISKGDVDLMKFPKTEHEREFLDEALGENFIFSDLSDQERHRLIDAMQKQVASKGTVIIKEGDVGDFFYVVEEGIVNFHIKSNKEPVGNCTNGESFGELALLYDAPRAATCIAAQDTVLWKVDQNTFRVLLARQAVSREETIVGWLKKVPLFGQSLSDAQLRKFAETLTPVKFSAGERIVNKGDNGDIFYIIVEGKVKVHEIGLGDSQGVVQSYTQGDWFGERALLTGEKRAANVTAITDVMTEATDRQTFERALGPFQDLLDKEMKKRTLKGIPMFDSKKINDSDLDKLVTLLSEQSFAESTKLAEEGKPHPQSLWIIKSGEIVIYDNKGQVFNLHSGDYYGDNSIREEAGKNSQQNVECKSATTCWVITRSEIESVIGDMKKSSMLPAFVRSDRRENITIAEVKKHRILGSGAFGKVWLATYNENPYALKCLNKRQLIDNDQVDGVLREKALLSTMSHPFILPCHGAFQDEGHLYLLLELMQGGELFNVIHAPKNKRRGISNGDAVFYGACVISSLAHMHQRLIAYRDLKPENILIDSSGYAVIVDLGFAKVVGNKTYTLCGTPEYLAPEIITSKGHDKAADYWAFGVLVYEMLVGRSAFYVRGADNIALFKNIVCVKYSIPRAVNGFAQDLIKKLLVRNQATRLGNLSRGHLDIMEHAWFEKINFLTLPEKQVQAPWVPEVQDPFDVSNFEKMKDGKESKIKPLSKKEQEMFAGF</sequence>
<dbReference type="SMART" id="SM00220">
    <property type="entry name" value="S_TKc"/>
    <property type="match status" value="1"/>
</dbReference>
<keyword evidence="3" id="KW-0723">Serine/threonine-protein kinase</keyword>
<keyword evidence="5" id="KW-0808">Transferase</keyword>
<dbReference type="AlphaFoldDB" id="A0A9N8DFQ4"/>
<dbReference type="InterPro" id="IPR000595">
    <property type="entry name" value="cNMP-bd_dom"/>
</dbReference>
<reference evidence="16" key="1">
    <citation type="submission" date="2020-06" db="EMBL/GenBank/DDBJ databases">
        <authorList>
            <consortium name="Plant Systems Biology data submission"/>
        </authorList>
    </citation>
    <scope>NUCLEOTIDE SEQUENCE</scope>
    <source>
        <strain evidence="16">D6</strain>
    </source>
</reference>
<dbReference type="InterPro" id="IPR011009">
    <property type="entry name" value="Kinase-like_dom_sf"/>
</dbReference>
<comment type="similarity">
    <text evidence="1">Belongs to the protein kinase superfamily. AGC Ser/Thr protein kinase family. cGMP subfamily.</text>
</comment>
<dbReference type="PANTHER" id="PTHR24353:SF143">
    <property type="entry name" value="PROTEIN KINASE DOMAIN-CONTAINING PROTEIN"/>
    <property type="match status" value="1"/>
</dbReference>
<dbReference type="PROSITE" id="PS00888">
    <property type="entry name" value="CNMP_BINDING_1"/>
    <property type="match status" value="2"/>
</dbReference>
<evidence type="ECO:0000256" key="9">
    <source>
        <dbReference type="ARBA" id="ARBA00022992"/>
    </source>
</evidence>
<dbReference type="SUPFAM" id="SSF56112">
    <property type="entry name" value="Protein kinase-like (PK-like)"/>
    <property type="match status" value="1"/>
</dbReference>
<evidence type="ECO:0000256" key="7">
    <source>
        <dbReference type="ARBA" id="ARBA00022777"/>
    </source>
</evidence>
<feature type="binding site" evidence="12">
    <location>
        <position position="514"/>
    </location>
    <ligand>
        <name>ATP</name>
        <dbReference type="ChEBI" id="CHEBI:30616"/>
    </ligand>
</feature>
<keyword evidence="9" id="KW-0142">cGMP-binding</keyword>
<keyword evidence="8 12" id="KW-0067">ATP-binding</keyword>
<evidence type="ECO:0000313" key="16">
    <source>
        <dbReference type="EMBL" id="CAB9499904.1"/>
    </source>
</evidence>
<comment type="caution">
    <text evidence="16">The sequence shown here is derived from an EMBL/GenBank/DDBJ whole genome shotgun (WGS) entry which is preliminary data.</text>
</comment>
<dbReference type="EMBL" id="CAICTM010000070">
    <property type="protein sequence ID" value="CAB9499904.1"/>
    <property type="molecule type" value="Genomic_DNA"/>
</dbReference>
<dbReference type="InterPro" id="IPR018488">
    <property type="entry name" value="cNMP-bd_CS"/>
</dbReference>
<accession>A0A9N8DFQ4</accession>
<dbReference type="InterPro" id="IPR014710">
    <property type="entry name" value="RmlC-like_jellyroll"/>
</dbReference>
<comment type="catalytic activity">
    <reaction evidence="11">
        <text>L-seryl-[protein] + ATP = O-phospho-L-seryl-[protein] + ADP + H(+)</text>
        <dbReference type="Rhea" id="RHEA:17989"/>
        <dbReference type="Rhea" id="RHEA-COMP:9863"/>
        <dbReference type="Rhea" id="RHEA-COMP:11604"/>
        <dbReference type="ChEBI" id="CHEBI:15378"/>
        <dbReference type="ChEBI" id="CHEBI:29999"/>
        <dbReference type="ChEBI" id="CHEBI:30616"/>
        <dbReference type="ChEBI" id="CHEBI:83421"/>
        <dbReference type="ChEBI" id="CHEBI:456216"/>
        <dbReference type="EC" id="2.7.11.12"/>
    </reaction>
</comment>
<protein>
    <recommendedName>
        <fullName evidence="2">cGMP-dependent protein kinase</fullName>
        <ecNumber evidence="2">2.7.11.12</ecNumber>
    </recommendedName>
</protein>
<dbReference type="PROSITE" id="PS00107">
    <property type="entry name" value="PROTEIN_KINASE_ATP"/>
    <property type="match status" value="1"/>
</dbReference>